<proteinExistence type="predicted"/>
<gene>
    <name evidence="2" type="ORF">cyc_00914</name>
</gene>
<dbReference type="InParanoid" id="A0A1D3D4X4"/>
<dbReference type="VEuPathDB" id="ToxoDB:cyc_00914"/>
<organism evidence="2 3">
    <name type="scientific">Cyclospora cayetanensis</name>
    <dbReference type="NCBI Taxonomy" id="88456"/>
    <lineage>
        <taxon>Eukaryota</taxon>
        <taxon>Sar</taxon>
        <taxon>Alveolata</taxon>
        <taxon>Apicomplexa</taxon>
        <taxon>Conoidasida</taxon>
        <taxon>Coccidia</taxon>
        <taxon>Eucoccidiorida</taxon>
        <taxon>Eimeriorina</taxon>
        <taxon>Eimeriidae</taxon>
        <taxon>Cyclospora</taxon>
    </lineage>
</organism>
<feature type="transmembrane region" description="Helical" evidence="1">
    <location>
        <begin position="474"/>
        <end position="503"/>
    </location>
</feature>
<evidence type="ECO:0000256" key="1">
    <source>
        <dbReference type="SAM" id="Phobius"/>
    </source>
</evidence>
<reference evidence="2 3" key="1">
    <citation type="journal article" date="2016" name="BMC Genomics">
        <title>Comparative genomics reveals Cyclospora cayetanensis possesses coccidia-like metabolism and invasion components but unique surface antigens.</title>
        <authorList>
            <person name="Liu S."/>
            <person name="Wang L."/>
            <person name="Zheng H."/>
            <person name="Xu Z."/>
            <person name="Roellig D.M."/>
            <person name="Li N."/>
            <person name="Frace M.A."/>
            <person name="Tang K."/>
            <person name="Arrowood M.J."/>
            <person name="Moss D.M."/>
            <person name="Zhang L."/>
            <person name="Feng Y."/>
            <person name="Xiao L."/>
        </authorList>
    </citation>
    <scope>NUCLEOTIDE SEQUENCE [LARGE SCALE GENOMIC DNA]</scope>
    <source>
        <strain evidence="2 3">CHN_HEN01</strain>
    </source>
</reference>
<keyword evidence="1" id="KW-1133">Transmembrane helix</keyword>
<dbReference type="VEuPathDB" id="ToxoDB:LOC34618004"/>
<keyword evidence="1" id="KW-0812">Transmembrane</keyword>
<dbReference type="Proteomes" id="UP000095192">
    <property type="component" value="Unassembled WGS sequence"/>
</dbReference>
<comment type="caution">
    <text evidence="2">The sequence shown here is derived from an EMBL/GenBank/DDBJ whole genome shotgun (WGS) entry which is preliminary data.</text>
</comment>
<name>A0A1D3D4X4_9EIME</name>
<dbReference type="AlphaFoldDB" id="A0A1D3D4X4"/>
<keyword evidence="1" id="KW-0472">Membrane</keyword>
<evidence type="ECO:0008006" key="4">
    <source>
        <dbReference type="Google" id="ProtNLM"/>
    </source>
</evidence>
<sequence length="557" mass="61304">MPFSSRRATNTLNNSNRCFYPAYRFENSIAKRTVTRLLSVLKHWVPTVFPRPKAFVQFLLRYASPFSAASEIIHKAAETPADARLTSLRGSSCVVQPLAAADTDEQQGTGGSSDSAVERQQQQELTIWLREQWKNSLERKLALEAVEILSTHRSSKNICMPLLRAQVYDFFAPVMNGGCRHAGAVASDLVESAATGAPAAGAAVATAAAVEQFLEVYQHPVLAFISEENFLALRLAEATADRRGGCLLVSLAVNAAAAAAASANANKLAGVVVEEQQELGVGAEEVSSSSPAMIAAYDIFGVSEQLQQRLQREDRMQQAAALMMKQAQHQVQQFYSTITSVTKPFCFALLDGVSFGDVLESFGVYATAELPAVIVFSPVFVVDKKPSLAFFQQQRQQSEQQSEMGWGLSLMEPAFYLRDRWRLTLESLEGQLQQDLEHLQQHAEGYDWWREGTWLRRIVGQLIVLPLRRPAVEFLYAGVYSQVATAVWVACCLLLALIVGLLVCCNICDWDALAVEAAAAASDAANAAQWGLSKVRWALHCRRRRKQEPQLNGKKTD</sequence>
<protein>
    <recommendedName>
        <fullName evidence="4">Transmembrane protein</fullName>
    </recommendedName>
</protein>
<dbReference type="EMBL" id="JROU02000705">
    <property type="protein sequence ID" value="OEH78503.1"/>
    <property type="molecule type" value="Genomic_DNA"/>
</dbReference>
<evidence type="ECO:0000313" key="3">
    <source>
        <dbReference type="Proteomes" id="UP000095192"/>
    </source>
</evidence>
<accession>A0A1D3D4X4</accession>
<keyword evidence="3" id="KW-1185">Reference proteome</keyword>
<evidence type="ECO:0000313" key="2">
    <source>
        <dbReference type="EMBL" id="OEH78503.1"/>
    </source>
</evidence>